<organism evidence="1 2">
    <name type="scientific">Pseudomonas putida</name>
    <name type="common">Arthrobacter siderocapsulatus</name>
    <dbReference type="NCBI Taxonomy" id="303"/>
    <lineage>
        <taxon>Bacteria</taxon>
        <taxon>Pseudomonadati</taxon>
        <taxon>Pseudomonadota</taxon>
        <taxon>Gammaproteobacteria</taxon>
        <taxon>Pseudomonadales</taxon>
        <taxon>Pseudomonadaceae</taxon>
        <taxon>Pseudomonas</taxon>
    </lineage>
</organism>
<comment type="caution">
    <text evidence="1">The sequence shown here is derived from an EMBL/GenBank/DDBJ whole genome shotgun (WGS) entry which is preliminary data.</text>
</comment>
<evidence type="ECO:0000313" key="2">
    <source>
        <dbReference type="Proteomes" id="UP000442695"/>
    </source>
</evidence>
<dbReference type="RefSeq" id="WP_156859959.1">
    <property type="nucleotide sequence ID" value="NZ_WOWR01000078.1"/>
</dbReference>
<dbReference type="EMBL" id="WOWR01000078">
    <property type="protein sequence ID" value="KAF0250918.1"/>
    <property type="molecule type" value="Genomic_DNA"/>
</dbReference>
<sequence length="80" mass="8794">MGIWIEYRCENMPEPSAQGNHLRRCASLDNSGPMEMAAKDTREAVATTLRSLDDSANGMGWKKTPAGWVCAFCAEQMGLK</sequence>
<reference evidence="1 2" key="1">
    <citation type="submission" date="2019-12" db="EMBL/GenBank/DDBJ databases">
        <authorList>
            <person name="Woiski C."/>
        </authorList>
    </citation>
    <scope>NUCLEOTIDE SEQUENCE [LARGE SCALE GENOMIC DNA]</scope>
    <source>
        <strain evidence="1 2">BOE100</strain>
    </source>
</reference>
<gene>
    <name evidence="1" type="ORF">GN299_31305</name>
</gene>
<dbReference type="Proteomes" id="UP000442695">
    <property type="component" value="Unassembled WGS sequence"/>
</dbReference>
<accession>A0A7V8E9T8</accession>
<protein>
    <submittedName>
        <fullName evidence="1">Uncharacterized protein</fullName>
    </submittedName>
</protein>
<proteinExistence type="predicted"/>
<dbReference type="AlphaFoldDB" id="A0A7V8E9T8"/>
<evidence type="ECO:0000313" key="1">
    <source>
        <dbReference type="EMBL" id="KAF0250918.1"/>
    </source>
</evidence>
<name>A0A7V8E9T8_PSEPU</name>